<reference evidence="5" key="1">
    <citation type="journal article" date="2019" name="Int. J. Syst. Evol. Microbiol.">
        <title>The Global Catalogue of Microorganisms (GCM) 10K type strain sequencing project: providing services to taxonomists for standard genome sequencing and annotation.</title>
        <authorList>
            <consortium name="The Broad Institute Genomics Platform"/>
            <consortium name="The Broad Institute Genome Sequencing Center for Infectious Disease"/>
            <person name="Wu L."/>
            <person name="Ma J."/>
        </authorList>
    </citation>
    <scope>NUCLEOTIDE SEQUENCE [LARGE SCALE GENOMIC DNA]</scope>
    <source>
        <strain evidence="5">CGMCC 4.7357</strain>
    </source>
</reference>
<keyword evidence="2" id="KW-1133">Transmembrane helix</keyword>
<dbReference type="InterPro" id="IPR000772">
    <property type="entry name" value="Ricin_B_lectin"/>
</dbReference>
<dbReference type="Gene3D" id="2.80.10.50">
    <property type="match status" value="1"/>
</dbReference>
<dbReference type="EMBL" id="JBHSFH010000011">
    <property type="protein sequence ID" value="MFC4496493.1"/>
    <property type="molecule type" value="Genomic_DNA"/>
</dbReference>
<dbReference type="Proteomes" id="UP001595997">
    <property type="component" value="Unassembled WGS sequence"/>
</dbReference>
<gene>
    <name evidence="4" type="ORF">ACFPA8_20405</name>
</gene>
<organism evidence="4 5">
    <name type="scientific">Streptomyces ovatisporus</name>
    <dbReference type="NCBI Taxonomy" id="1128682"/>
    <lineage>
        <taxon>Bacteria</taxon>
        <taxon>Bacillati</taxon>
        <taxon>Actinomycetota</taxon>
        <taxon>Actinomycetes</taxon>
        <taxon>Kitasatosporales</taxon>
        <taxon>Streptomycetaceae</taxon>
        <taxon>Streptomyces</taxon>
    </lineage>
</organism>
<evidence type="ECO:0000313" key="4">
    <source>
        <dbReference type="EMBL" id="MFC4496493.1"/>
    </source>
</evidence>
<dbReference type="InterPro" id="IPR035992">
    <property type="entry name" value="Ricin_B-like_lectins"/>
</dbReference>
<sequence>MTDPADPAGPAELAELADSFSSLDPAHRIAPPPAPGEREDVPLGFAESSGARARDDSESAGRIVTTVNPRIVPAGSRNPEPSAPSGHTRRTVLVAISALTVLGLLTGAFALYGGSDTRQSTGTGAAPGPEWNGGRENEAPGFGEPSAGGSPSDDGKEGEGDGDEGSGEGDRPGSGSPGEEGDGKDRPPQDDGAERPTAPAPPPGGSGGGGGPDGAVRLWSHNSDQCIHVPGGEGRDGTPLQVRTCSGSGAQRWSIEGDGTVRALGLCMDVANGSVENGAVIQLARCSGNPAQQFVLSEASDLVNPQADKCVAVRDGDVQSGTPLQLWECSGEDSQKWSPA</sequence>
<name>A0ABV9A999_9ACTN</name>
<dbReference type="SUPFAM" id="SSF50370">
    <property type="entry name" value="Ricin B-like lectins"/>
    <property type="match status" value="1"/>
</dbReference>
<feature type="domain" description="Ricin B lectin" evidence="3">
    <location>
        <begin position="213"/>
        <end position="340"/>
    </location>
</feature>
<protein>
    <submittedName>
        <fullName evidence="4">Ricin-type beta-trefoil lectin domain protein</fullName>
    </submittedName>
</protein>
<dbReference type="SMART" id="SM00458">
    <property type="entry name" value="RICIN"/>
    <property type="match status" value="1"/>
</dbReference>
<evidence type="ECO:0000256" key="2">
    <source>
        <dbReference type="SAM" id="Phobius"/>
    </source>
</evidence>
<dbReference type="Pfam" id="PF00652">
    <property type="entry name" value="Ricin_B_lectin"/>
    <property type="match status" value="1"/>
</dbReference>
<feature type="compositionally biased region" description="Basic and acidic residues" evidence="1">
    <location>
        <begin position="181"/>
        <end position="194"/>
    </location>
</feature>
<keyword evidence="2" id="KW-0812">Transmembrane</keyword>
<feature type="region of interest" description="Disordered" evidence="1">
    <location>
        <begin position="114"/>
        <end position="218"/>
    </location>
</feature>
<dbReference type="PROSITE" id="PS50231">
    <property type="entry name" value="RICIN_B_LECTIN"/>
    <property type="match status" value="1"/>
</dbReference>
<keyword evidence="2" id="KW-0472">Membrane</keyword>
<feature type="region of interest" description="Disordered" evidence="1">
    <location>
        <begin position="1"/>
        <end position="87"/>
    </location>
</feature>
<dbReference type="RefSeq" id="WP_386450598.1">
    <property type="nucleotide sequence ID" value="NZ_JBHSFH010000011.1"/>
</dbReference>
<keyword evidence="5" id="KW-1185">Reference proteome</keyword>
<proteinExistence type="predicted"/>
<evidence type="ECO:0000256" key="1">
    <source>
        <dbReference type="SAM" id="MobiDB-lite"/>
    </source>
</evidence>
<comment type="caution">
    <text evidence="4">The sequence shown here is derived from an EMBL/GenBank/DDBJ whole genome shotgun (WGS) entry which is preliminary data.</text>
</comment>
<accession>A0ABV9A999</accession>
<feature type="transmembrane region" description="Helical" evidence="2">
    <location>
        <begin position="92"/>
        <end position="112"/>
    </location>
</feature>
<evidence type="ECO:0000259" key="3">
    <source>
        <dbReference type="SMART" id="SM00458"/>
    </source>
</evidence>
<evidence type="ECO:0000313" key="5">
    <source>
        <dbReference type="Proteomes" id="UP001595997"/>
    </source>
</evidence>